<reference evidence="3" key="2">
    <citation type="submission" date="2015-07" db="EMBL/GenBank/DDBJ databases">
        <title>Contrasting host-pathogen interactions and genome evolution in two generalist and specialist microsporidian pathogens of mosquitoes.</title>
        <authorList>
            <consortium name="The Broad Institute Genomics Platform"/>
            <consortium name="The Broad Institute Genome Sequencing Center for Infectious Disease"/>
            <person name="Cuomo C.A."/>
            <person name="Sanscrainte N.D."/>
            <person name="Goldberg J.M."/>
            <person name="Heiman D."/>
            <person name="Young S."/>
            <person name="Zeng Q."/>
            <person name="Becnel J.J."/>
            <person name="Birren B.W."/>
        </authorList>
    </citation>
    <scope>NUCLEOTIDE SEQUENCE [LARGE SCALE GENOMIC DNA]</scope>
    <source>
        <strain evidence="3">USNM 41457</strain>
    </source>
</reference>
<feature type="compositionally biased region" description="Basic residues" evidence="1">
    <location>
        <begin position="91"/>
        <end position="115"/>
    </location>
</feature>
<feature type="region of interest" description="Disordered" evidence="1">
    <location>
        <begin position="89"/>
        <end position="115"/>
    </location>
</feature>
<dbReference type="InParanoid" id="J9DMV4"/>
<organism evidence="2 3">
    <name type="scientific">Edhazardia aedis (strain USNM 41457)</name>
    <name type="common">Microsporidian parasite</name>
    <dbReference type="NCBI Taxonomy" id="1003232"/>
    <lineage>
        <taxon>Eukaryota</taxon>
        <taxon>Fungi</taxon>
        <taxon>Fungi incertae sedis</taxon>
        <taxon>Microsporidia</taxon>
        <taxon>Edhazardia</taxon>
    </lineage>
</organism>
<comment type="caution">
    <text evidence="2">The sequence shown here is derived from an EMBL/GenBank/DDBJ whole genome shotgun (WGS) entry which is preliminary data.</text>
</comment>
<dbReference type="Proteomes" id="UP000003163">
    <property type="component" value="Unassembled WGS sequence"/>
</dbReference>
<protein>
    <submittedName>
        <fullName evidence="2">Uncharacterized protein</fullName>
    </submittedName>
</protein>
<dbReference type="HOGENOM" id="CLU_2108971_0_0_1"/>
<dbReference type="AlphaFoldDB" id="J9DMV4"/>
<dbReference type="EMBL" id="AFBI03000028">
    <property type="protein sequence ID" value="EJW03900.1"/>
    <property type="molecule type" value="Genomic_DNA"/>
</dbReference>
<dbReference type="VEuPathDB" id="MicrosporidiaDB:EDEG_01810"/>
<keyword evidence="3" id="KW-1185">Reference proteome</keyword>
<proteinExistence type="predicted"/>
<reference evidence="2 3" key="1">
    <citation type="submission" date="2011-08" db="EMBL/GenBank/DDBJ databases">
        <authorList>
            <person name="Liu Z.J."/>
            <person name="Shi F.L."/>
            <person name="Lu J.Q."/>
            <person name="Li M."/>
            <person name="Wang Z.L."/>
        </authorList>
    </citation>
    <scope>NUCLEOTIDE SEQUENCE [LARGE SCALE GENOMIC DNA]</scope>
    <source>
        <strain evidence="2 3">USNM 41457</strain>
    </source>
</reference>
<evidence type="ECO:0000313" key="3">
    <source>
        <dbReference type="Proteomes" id="UP000003163"/>
    </source>
</evidence>
<evidence type="ECO:0000256" key="1">
    <source>
        <dbReference type="SAM" id="MobiDB-lite"/>
    </source>
</evidence>
<accession>J9DMV4</accession>
<name>J9DMV4_EDHAE</name>
<evidence type="ECO:0000313" key="2">
    <source>
        <dbReference type="EMBL" id="EJW03900.1"/>
    </source>
</evidence>
<gene>
    <name evidence="2" type="ORF">EDEG_01810</name>
</gene>
<sequence>MSDDLNNQLTTSTNELIQNIPASVLLNYKNYTTFFDPKFSFSDYKTKLLNSVEFKDFENEQSKMFTEILEDQHSILLLNMLENLYIDGKSTKPKKRKRIRKGKKKSKKSKKKNSN</sequence>